<dbReference type="PROSITE" id="PS01267">
    <property type="entry name" value="UPF0023"/>
    <property type="match status" value="1"/>
</dbReference>
<keyword evidence="13" id="KW-1185">Reference proteome</keyword>
<evidence type="ECO:0000256" key="4">
    <source>
        <dbReference type="ARBA" id="ARBA00022490"/>
    </source>
</evidence>
<dbReference type="InterPro" id="IPR019783">
    <property type="entry name" value="SDO1/SBDS_N"/>
</dbReference>
<dbReference type="FunFam" id="3.30.1250.10:FF:000001">
    <property type="entry name" value="SBDS, ribosome maturation factor"/>
    <property type="match status" value="1"/>
</dbReference>
<evidence type="ECO:0000313" key="12">
    <source>
        <dbReference type="EMBL" id="CCX30292.1"/>
    </source>
</evidence>
<evidence type="ECO:0000256" key="2">
    <source>
        <dbReference type="ARBA" id="ARBA00004496"/>
    </source>
</evidence>
<dbReference type="eggNOG" id="KOG2917">
    <property type="taxonomic scope" value="Eukaryota"/>
</dbReference>
<dbReference type="NCBIfam" id="TIGR00291">
    <property type="entry name" value="RNA_SBDS"/>
    <property type="match status" value="1"/>
</dbReference>
<dbReference type="GO" id="GO:0005634">
    <property type="term" value="C:nucleus"/>
    <property type="evidence" value="ECO:0007669"/>
    <property type="project" value="UniProtKB-SubCell"/>
</dbReference>
<name>U4LFK8_PYROM</name>
<evidence type="ECO:0000313" key="13">
    <source>
        <dbReference type="Proteomes" id="UP000018144"/>
    </source>
</evidence>
<dbReference type="InterPro" id="IPR046928">
    <property type="entry name" value="SDO1/SBDS_C"/>
</dbReference>
<dbReference type="SUPFAM" id="SSF89895">
    <property type="entry name" value="FYSH domain"/>
    <property type="match status" value="1"/>
</dbReference>
<dbReference type="Pfam" id="PF09377">
    <property type="entry name" value="SBDS_domain_II"/>
    <property type="match status" value="1"/>
</dbReference>
<dbReference type="InterPro" id="IPR002140">
    <property type="entry name" value="Sdo1/SBDS"/>
</dbReference>
<comment type="similarity">
    <text evidence="3">Belongs to the SDO1/SBDS family.</text>
</comment>
<feature type="domain" description="Ribosome maturation protein SDO1/SBDS N-terminal" evidence="9">
    <location>
        <begin position="16"/>
        <end position="103"/>
    </location>
</feature>
<dbReference type="AlphaFoldDB" id="U4LFK8"/>
<sequence>MPVGINQPSNQIRLTNVAIVRLKKGKKRFEIACYKNKVLEYRSGVENDLDEVLQTDQVFINVSKGALAPKADLQKAFGANATTPDIVKEILLKGELQVGEKERSAKLDQMHAEVISIVASKCVDPGSKRVYTSTMIEKALGELATTQDGGWHGVKDGKSAKAQALEAIKALVAAQIIPIARARMRLRITGNKKCKEKCIELIEQVEEEEFINGGDWECTGFVEPGKYKALVDIVGAETKGRGRVEILDTAVIHEDGI</sequence>
<comment type="subunit">
    <text evidence="7">Associates with the 60S ribosomal subunit.</text>
</comment>
<dbReference type="GO" id="GO:0005737">
    <property type="term" value="C:cytoplasm"/>
    <property type="evidence" value="ECO:0007669"/>
    <property type="project" value="UniProtKB-SubCell"/>
</dbReference>
<dbReference type="PANTHER" id="PTHR10927:SF1">
    <property type="entry name" value="RIBOSOME MATURATION PROTEIN SBDS"/>
    <property type="match status" value="1"/>
</dbReference>
<feature type="domain" description="Ribosome maturation protein SDO1/SBDS central" evidence="10">
    <location>
        <begin position="113"/>
        <end position="182"/>
    </location>
</feature>
<evidence type="ECO:0000256" key="6">
    <source>
        <dbReference type="ARBA" id="ARBA00023242"/>
    </source>
</evidence>
<keyword evidence="5" id="KW-0690">Ribosome biogenesis</keyword>
<evidence type="ECO:0000256" key="7">
    <source>
        <dbReference type="ARBA" id="ARBA00049708"/>
    </source>
</evidence>
<evidence type="ECO:0000256" key="5">
    <source>
        <dbReference type="ARBA" id="ARBA00022517"/>
    </source>
</evidence>
<organism evidence="12 13">
    <name type="scientific">Pyronema omphalodes (strain CBS 100304)</name>
    <name type="common">Pyronema confluens</name>
    <dbReference type="NCBI Taxonomy" id="1076935"/>
    <lineage>
        <taxon>Eukaryota</taxon>
        <taxon>Fungi</taxon>
        <taxon>Dikarya</taxon>
        <taxon>Ascomycota</taxon>
        <taxon>Pezizomycotina</taxon>
        <taxon>Pezizomycetes</taxon>
        <taxon>Pezizales</taxon>
        <taxon>Pyronemataceae</taxon>
        <taxon>Pyronema</taxon>
    </lineage>
</organism>
<reference evidence="12 13" key="1">
    <citation type="journal article" date="2013" name="PLoS Genet.">
        <title>The genome and development-dependent transcriptomes of Pyronema confluens: a window into fungal evolution.</title>
        <authorList>
            <person name="Traeger S."/>
            <person name="Altegoer F."/>
            <person name="Freitag M."/>
            <person name="Gabaldon T."/>
            <person name="Kempken F."/>
            <person name="Kumar A."/>
            <person name="Marcet-Houben M."/>
            <person name="Poggeler S."/>
            <person name="Stajich J.E."/>
            <person name="Nowrousian M."/>
        </authorList>
    </citation>
    <scope>NUCLEOTIDE SEQUENCE [LARGE SCALE GENOMIC DNA]</scope>
    <source>
        <strain evidence="13">CBS 100304</strain>
        <tissue evidence="12">Vegetative mycelium</tissue>
    </source>
</reference>
<dbReference type="InterPro" id="IPR039100">
    <property type="entry name" value="Sdo1/SBDS-like"/>
</dbReference>
<dbReference type="InterPro" id="IPR037188">
    <property type="entry name" value="Sdo1/SBDS_central_sf"/>
</dbReference>
<dbReference type="EMBL" id="HF935433">
    <property type="protein sequence ID" value="CCX30292.1"/>
    <property type="molecule type" value="Genomic_DNA"/>
</dbReference>
<keyword evidence="6" id="KW-0539">Nucleus</keyword>
<dbReference type="Pfam" id="PF20268">
    <property type="entry name" value="SBDS_C"/>
    <property type="match status" value="1"/>
</dbReference>
<evidence type="ECO:0000259" key="11">
    <source>
        <dbReference type="Pfam" id="PF20268"/>
    </source>
</evidence>
<dbReference type="InterPro" id="IPR036786">
    <property type="entry name" value="Ribosome_mat_SBDS_N_sf"/>
</dbReference>
<dbReference type="STRING" id="1076935.U4LFK8"/>
<accession>U4LFK8</accession>
<dbReference type="Gene3D" id="3.30.1250.10">
    <property type="entry name" value="Ribosome maturation protein SBDS, N-terminal domain"/>
    <property type="match status" value="1"/>
</dbReference>
<dbReference type="PANTHER" id="PTHR10927">
    <property type="entry name" value="RIBOSOME MATURATION PROTEIN SBDS"/>
    <property type="match status" value="1"/>
</dbReference>
<comment type="subcellular location">
    <subcellularLocation>
        <location evidence="2">Cytoplasm</location>
    </subcellularLocation>
    <subcellularLocation>
        <location evidence="1">Nucleus</location>
    </subcellularLocation>
</comment>
<proteinExistence type="inferred from homology"/>
<feature type="domain" description="Ribosome maturation protein SDO1/SBDS C-terminal" evidence="11">
    <location>
        <begin position="184"/>
        <end position="248"/>
    </location>
</feature>
<dbReference type="InterPro" id="IPR018978">
    <property type="entry name" value="SDO1/SBDS_central"/>
</dbReference>
<evidence type="ECO:0000256" key="8">
    <source>
        <dbReference type="ARBA" id="ARBA00071414"/>
    </source>
</evidence>
<evidence type="ECO:0000259" key="10">
    <source>
        <dbReference type="Pfam" id="PF09377"/>
    </source>
</evidence>
<evidence type="ECO:0000256" key="3">
    <source>
        <dbReference type="ARBA" id="ARBA00007433"/>
    </source>
</evidence>
<dbReference type="GO" id="GO:0042256">
    <property type="term" value="P:cytosolic ribosome assembly"/>
    <property type="evidence" value="ECO:0007669"/>
    <property type="project" value="InterPro"/>
</dbReference>
<dbReference type="Pfam" id="PF01172">
    <property type="entry name" value="SBDS_N"/>
    <property type="match status" value="1"/>
</dbReference>
<dbReference type="SUPFAM" id="SSF109728">
    <property type="entry name" value="Hypothetical protein AF0491, middle domain"/>
    <property type="match status" value="1"/>
</dbReference>
<dbReference type="InterPro" id="IPR018023">
    <property type="entry name" value="Ribosome_mat_SBDS_CS"/>
</dbReference>
<evidence type="ECO:0000256" key="1">
    <source>
        <dbReference type="ARBA" id="ARBA00004123"/>
    </source>
</evidence>
<evidence type="ECO:0000259" key="9">
    <source>
        <dbReference type="Pfam" id="PF01172"/>
    </source>
</evidence>
<dbReference type="OrthoDB" id="10253092at2759"/>
<dbReference type="Proteomes" id="UP000018144">
    <property type="component" value="Unassembled WGS sequence"/>
</dbReference>
<gene>
    <name evidence="12" type="ORF">PCON_08434</name>
</gene>
<protein>
    <recommendedName>
        <fullName evidence="8">Ribosome maturation protein SDO1</fullName>
    </recommendedName>
</protein>
<dbReference type="Gene3D" id="3.30.70.240">
    <property type="match status" value="1"/>
</dbReference>
<dbReference type="Gene3D" id="1.10.10.900">
    <property type="entry name" value="SBDS protein C-terminal domain, subdomain 1"/>
    <property type="match status" value="1"/>
</dbReference>
<keyword evidence="4" id="KW-0963">Cytoplasm</keyword>
<dbReference type="OMA" id="AVNPQMD"/>